<reference evidence="1" key="1">
    <citation type="submission" date="2019-12" db="EMBL/GenBank/DDBJ databases">
        <title>Genome sequencing and annotation of Brassica cretica.</title>
        <authorList>
            <person name="Studholme D.J."/>
            <person name="Sarris P."/>
        </authorList>
    </citation>
    <scope>NUCLEOTIDE SEQUENCE</scope>
    <source>
        <strain evidence="1">PFS-109/04</strain>
        <tissue evidence="1">Leaf</tissue>
    </source>
</reference>
<proteinExistence type="predicted"/>
<gene>
    <name evidence="1" type="ORF">F2Q69_00046222</name>
</gene>
<accession>A0A8S9Q377</accession>
<dbReference type="EMBL" id="QGKX02001347">
    <property type="protein sequence ID" value="KAF3525102.1"/>
    <property type="molecule type" value="Genomic_DNA"/>
</dbReference>
<evidence type="ECO:0000313" key="2">
    <source>
        <dbReference type="Proteomes" id="UP000712600"/>
    </source>
</evidence>
<name>A0A8S9Q377_BRACR</name>
<dbReference type="Proteomes" id="UP000712600">
    <property type="component" value="Unassembled WGS sequence"/>
</dbReference>
<comment type="caution">
    <text evidence="1">The sequence shown here is derived from an EMBL/GenBank/DDBJ whole genome shotgun (WGS) entry which is preliminary data.</text>
</comment>
<sequence length="168" mass="18673">MADKLNQADARDISLPEIATPPDSFNAWNDIANAFLNKFIYDGAANLEIEMEYILRYQIDMAKRDEYHGSGEPNRAGDVDTGDIHLASTDTATSESINTNSCYRSTTIEIPESSNCSQNIADSRPESTDISSSFLAPDVDREITMEDFLELEEFLDLGDGESLKIGYR</sequence>
<organism evidence="1 2">
    <name type="scientific">Brassica cretica</name>
    <name type="common">Mustard</name>
    <dbReference type="NCBI Taxonomy" id="69181"/>
    <lineage>
        <taxon>Eukaryota</taxon>
        <taxon>Viridiplantae</taxon>
        <taxon>Streptophyta</taxon>
        <taxon>Embryophyta</taxon>
        <taxon>Tracheophyta</taxon>
        <taxon>Spermatophyta</taxon>
        <taxon>Magnoliopsida</taxon>
        <taxon>eudicotyledons</taxon>
        <taxon>Gunneridae</taxon>
        <taxon>Pentapetalae</taxon>
        <taxon>rosids</taxon>
        <taxon>malvids</taxon>
        <taxon>Brassicales</taxon>
        <taxon>Brassicaceae</taxon>
        <taxon>Brassiceae</taxon>
        <taxon>Brassica</taxon>
    </lineage>
</organism>
<protein>
    <submittedName>
        <fullName evidence="1">Uncharacterized protein</fullName>
    </submittedName>
</protein>
<dbReference type="AlphaFoldDB" id="A0A8S9Q377"/>
<evidence type="ECO:0000313" key="1">
    <source>
        <dbReference type="EMBL" id="KAF3525102.1"/>
    </source>
</evidence>